<dbReference type="PRINTS" id="PR01217">
    <property type="entry name" value="PRICHEXTENSN"/>
</dbReference>
<dbReference type="EMBL" id="ML220119">
    <property type="protein sequence ID" value="TGZ81424.1"/>
    <property type="molecule type" value="Genomic_DNA"/>
</dbReference>
<proteinExistence type="predicted"/>
<gene>
    <name evidence="3" type="ORF">EX30DRAFT_262651</name>
</gene>
<accession>A0A4S2MXV2</accession>
<evidence type="ECO:0000256" key="1">
    <source>
        <dbReference type="SAM" id="MobiDB-lite"/>
    </source>
</evidence>
<evidence type="ECO:0000313" key="3">
    <source>
        <dbReference type="EMBL" id="TGZ81424.1"/>
    </source>
</evidence>
<sequence length="206" mass="21617">MAKITTTTAVLFALVAGLVKAEPIPQVSPPPTTTFSSDTATVSPSPTSSCVTICADYINECGQMYGGCFPDPACTGGTAWPTFSKPPCTSPTGSPYPTCGFRCVDAVNECGMKYGGCYDSCAGPFPFPAPPCPSFTTTSSTKKPPKHTNTPKPPKTKTPKSQKQCKPKTTKRKTESCTETPTPTTTSSSRCDYSICIDYIDACGQG</sequence>
<feature type="region of interest" description="Disordered" evidence="1">
    <location>
        <begin position="136"/>
        <end position="189"/>
    </location>
</feature>
<dbReference type="Proteomes" id="UP000298138">
    <property type="component" value="Unassembled WGS sequence"/>
</dbReference>
<keyword evidence="4" id="KW-1185">Reference proteome</keyword>
<dbReference type="OrthoDB" id="3924764at2759"/>
<keyword evidence="2" id="KW-0732">Signal</keyword>
<reference evidence="3 4" key="1">
    <citation type="submission" date="2019-04" db="EMBL/GenBank/DDBJ databases">
        <title>Comparative genomics and transcriptomics to analyze fruiting body development in filamentous ascomycetes.</title>
        <authorList>
            <consortium name="DOE Joint Genome Institute"/>
            <person name="Lutkenhaus R."/>
            <person name="Traeger S."/>
            <person name="Breuer J."/>
            <person name="Kuo A."/>
            <person name="Lipzen A."/>
            <person name="Pangilinan J."/>
            <person name="Dilworth D."/>
            <person name="Sandor L."/>
            <person name="Poggeler S."/>
            <person name="Barry K."/>
            <person name="Grigoriev I.V."/>
            <person name="Nowrousian M."/>
        </authorList>
    </citation>
    <scope>NUCLEOTIDE SEQUENCE [LARGE SCALE GENOMIC DNA]</scope>
    <source>
        <strain evidence="3 4">CBS 389.68</strain>
    </source>
</reference>
<feature type="compositionally biased region" description="Basic residues" evidence="1">
    <location>
        <begin position="154"/>
        <end position="171"/>
    </location>
</feature>
<dbReference type="InParanoid" id="A0A4S2MXV2"/>
<feature type="signal peptide" evidence="2">
    <location>
        <begin position="1"/>
        <end position="21"/>
    </location>
</feature>
<evidence type="ECO:0000256" key="2">
    <source>
        <dbReference type="SAM" id="SignalP"/>
    </source>
</evidence>
<organism evidence="3 4">
    <name type="scientific">Ascodesmis nigricans</name>
    <dbReference type="NCBI Taxonomy" id="341454"/>
    <lineage>
        <taxon>Eukaryota</taxon>
        <taxon>Fungi</taxon>
        <taxon>Dikarya</taxon>
        <taxon>Ascomycota</taxon>
        <taxon>Pezizomycotina</taxon>
        <taxon>Pezizomycetes</taxon>
        <taxon>Pezizales</taxon>
        <taxon>Ascodesmidaceae</taxon>
        <taxon>Ascodesmis</taxon>
    </lineage>
</organism>
<feature type="compositionally biased region" description="Low complexity" evidence="1">
    <location>
        <begin position="177"/>
        <end position="189"/>
    </location>
</feature>
<feature type="chain" id="PRO_5020453982" evidence="2">
    <location>
        <begin position="22"/>
        <end position="206"/>
    </location>
</feature>
<name>A0A4S2MXV2_9PEZI</name>
<dbReference type="AlphaFoldDB" id="A0A4S2MXV2"/>
<protein>
    <submittedName>
        <fullName evidence="3">Uncharacterized protein</fullName>
    </submittedName>
</protein>
<evidence type="ECO:0000313" key="4">
    <source>
        <dbReference type="Proteomes" id="UP000298138"/>
    </source>
</evidence>
<feature type="compositionally biased region" description="Low complexity" evidence="1">
    <location>
        <begin position="136"/>
        <end position="150"/>
    </location>
</feature>
<dbReference type="STRING" id="341454.A0A4S2MXV2"/>